<proteinExistence type="predicted"/>
<dbReference type="Proteomes" id="UP001221898">
    <property type="component" value="Unassembled WGS sequence"/>
</dbReference>
<keyword evidence="3" id="KW-1185">Reference proteome</keyword>
<feature type="compositionally biased region" description="Polar residues" evidence="1">
    <location>
        <begin position="97"/>
        <end position="120"/>
    </location>
</feature>
<reference evidence="2" key="1">
    <citation type="journal article" date="2023" name="Science">
        <title>Genome structures resolve the early diversification of teleost fishes.</title>
        <authorList>
            <person name="Parey E."/>
            <person name="Louis A."/>
            <person name="Montfort J."/>
            <person name="Bouchez O."/>
            <person name="Roques C."/>
            <person name="Iampietro C."/>
            <person name="Lluch J."/>
            <person name="Castinel A."/>
            <person name="Donnadieu C."/>
            <person name="Desvignes T."/>
            <person name="Floi Bucao C."/>
            <person name="Jouanno E."/>
            <person name="Wen M."/>
            <person name="Mejri S."/>
            <person name="Dirks R."/>
            <person name="Jansen H."/>
            <person name="Henkel C."/>
            <person name="Chen W.J."/>
            <person name="Zahm M."/>
            <person name="Cabau C."/>
            <person name="Klopp C."/>
            <person name="Thompson A.W."/>
            <person name="Robinson-Rechavi M."/>
            <person name="Braasch I."/>
            <person name="Lecointre G."/>
            <person name="Bobe J."/>
            <person name="Postlethwait J.H."/>
            <person name="Berthelot C."/>
            <person name="Roest Crollius H."/>
            <person name="Guiguen Y."/>
        </authorList>
    </citation>
    <scope>NUCLEOTIDE SEQUENCE</scope>
    <source>
        <strain evidence="2">NC1722</strain>
    </source>
</reference>
<organism evidence="2 3">
    <name type="scientific">Aldrovandia affinis</name>
    <dbReference type="NCBI Taxonomy" id="143900"/>
    <lineage>
        <taxon>Eukaryota</taxon>
        <taxon>Metazoa</taxon>
        <taxon>Chordata</taxon>
        <taxon>Craniata</taxon>
        <taxon>Vertebrata</taxon>
        <taxon>Euteleostomi</taxon>
        <taxon>Actinopterygii</taxon>
        <taxon>Neopterygii</taxon>
        <taxon>Teleostei</taxon>
        <taxon>Notacanthiformes</taxon>
        <taxon>Halosauridae</taxon>
        <taxon>Aldrovandia</taxon>
    </lineage>
</organism>
<dbReference type="AlphaFoldDB" id="A0AAD7RW18"/>
<dbReference type="EMBL" id="JAINUG010000160">
    <property type="protein sequence ID" value="KAJ8391218.1"/>
    <property type="molecule type" value="Genomic_DNA"/>
</dbReference>
<protein>
    <submittedName>
        <fullName evidence="2">Uncharacterized protein</fullName>
    </submittedName>
</protein>
<gene>
    <name evidence="2" type="ORF">AAFF_G00094850</name>
</gene>
<comment type="caution">
    <text evidence="2">The sequence shown here is derived from an EMBL/GenBank/DDBJ whole genome shotgun (WGS) entry which is preliminary data.</text>
</comment>
<feature type="region of interest" description="Disordered" evidence="1">
    <location>
        <begin position="1"/>
        <end position="167"/>
    </location>
</feature>
<sequence length="201" mass="21855">MKRIDTFFVKKNAPPPPPEVRPDAEIDSESDEQSQPAEQEVRNRCKRSWGSLALQRRAASSTAGYSAGRDPVRPGLGRKHSHGSPKGLRAGRVPPATSRQNGFNNQQRHSARVSQDSRATFSGGAADSSSGRTLHGSRQEIPITEIANGGPHISGHGLTRSAGTPQRNRAVKPNRLLDYMFCNCETDFSVGLQQQQTNAVF</sequence>
<evidence type="ECO:0000313" key="3">
    <source>
        <dbReference type="Proteomes" id="UP001221898"/>
    </source>
</evidence>
<evidence type="ECO:0000313" key="2">
    <source>
        <dbReference type="EMBL" id="KAJ8391218.1"/>
    </source>
</evidence>
<evidence type="ECO:0000256" key="1">
    <source>
        <dbReference type="SAM" id="MobiDB-lite"/>
    </source>
</evidence>
<accession>A0AAD7RW18</accession>
<name>A0AAD7RW18_9TELE</name>